<evidence type="ECO:0000313" key="4">
    <source>
        <dbReference type="EMBL" id="EAT58567.1"/>
    </source>
</evidence>
<organism evidence="4 5">
    <name type="scientific">Chlorobium ferrooxidans DSM 13031</name>
    <dbReference type="NCBI Taxonomy" id="377431"/>
    <lineage>
        <taxon>Bacteria</taxon>
        <taxon>Pseudomonadati</taxon>
        <taxon>Chlorobiota</taxon>
        <taxon>Chlorobiia</taxon>
        <taxon>Chlorobiales</taxon>
        <taxon>Chlorobiaceae</taxon>
        <taxon>Chlorobium/Pelodictyon group</taxon>
        <taxon>Chlorobium</taxon>
    </lineage>
</organism>
<dbReference type="Pfam" id="PF18676">
    <property type="entry name" value="MBG_2"/>
    <property type="match status" value="1"/>
</dbReference>
<dbReference type="EMBL" id="AASE01000017">
    <property type="protein sequence ID" value="EAT58567.1"/>
    <property type="molecule type" value="Genomic_DNA"/>
</dbReference>
<reference evidence="4 5" key="1">
    <citation type="submission" date="2006-07" db="EMBL/GenBank/DDBJ databases">
        <title>Annotation of the draft genome assembly of Chlorobium ferroxidans DSM 13031.</title>
        <authorList>
            <consortium name="US DOE Joint Genome Institute (JGI-ORNL)"/>
            <person name="Larimer F."/>
            <person name="Land M."/>
            <person name="Hauser L."/>
        </authorList>
    </citation>
    <scope>NUCLEOTIDE SEQUENCE [LARGE SCALE GENOMIC DNA]</scope>
    <source>
        <strain evidence="4 5">DSM 13031</strain>
    </source>
</reference>
<feature type="domain" description="YDG" evidence="2">
    <location>
        <begin position="1445"/>
        <end position="1529"/>
    </location>
</feature>
<dbReference type="Pfam" id="PF18657">
    <property type="entry name" value="YDG"/>
    <property type="match status" value="4"/>
</dbReference>
<dbReference type="InterPro" id="IPR041248">
    <property type="entry name" value="YDG"/>
</dbReference>
<evidence type="ECO:0000259" key="2">
    <source>
        <dbReference type="Pfam" id="PF18657"/>
    </source>
</evidence>
<dbReference type="InterPro" id="IPR041286">
    <property type="entry name" value="MBG_2"/>
</dbReference>
<feature type="region of interest" description="Disordered" evidence="1">
    <location>
        <begin position="1941"/>
        <end position="1972"/>
    </location>
</feature>
<feature type="non-terminal residue" evidence="4">
    <location>
        <position position="1"/>
    </location>
</feature>
<feature type="compositionally biased region" description="Low complexity" evidence="1">
    <location>
        <begin position="1958"/>
        <end position="1972"/>
    </location>
</feature>
<sequence>GGFTATYSYSGLVSGDTSATLSNSGSAYNSANVVGANKVTVSGLSIGSITGTNSSAASDYVLDATSKDVSATITAKSVTLSGVKTYSGTTGLSGSVTIGGLLSGQTLGYSGSTASDAHVSTTNKYISAITLLDGTGLASNYALPSLTGYSAGVNSVTINAATLTPTVTNAGVTKTYDTTTDAPGGFTATYSYSGLVSGDTSATLSNSGSAYNSANVVGANKVTVSGLSIGSITGTNSSAASDYVLDATSKDVSATITAKSVTLSGVKTYSGTTGLSGSVTIGGLLSGQTLGYSGSTASDAHVSTTNKYISAITLLDGTGLASNYALPSLTGYSAGVNSVTINAATLTPTVTNAGVTKTYDTTTDAPGGFTATYSYSGLVSGDTSATLSNSGSAYNSANVVGANKVTVSGLSIGSITGTNSSAASDYVLDATSKDVSATITAKSVTLSGVKTYSGTTGLSGSVTIGGLLSGQTLGYSGSTASDAHVSTTNKYISAITLLDGTGLASNYALPSLTGYSAGVNSVTINAATLTPTVTNAGVTKTYDTTTDAPGGFTATYSYSGLVSGDTSATLSNSGSAYNSANVVGANKVTVSGLSIGSITGTNSSAASDYVLDATSNDVSATITAKSVTLSGVKTYSGTTGLSGSVTIGGLLSGQTLGYSGSTASDAHVSTTNKYISAITLLDGTGLASNYALPSLTGYSAGVNSVTINAATLTPTVTNAGVTKTYDTTTDAPGGFTATYSYSGLVSGDTSATLSNSGSAYNSANVVGANKVTVSGLSIGSITGTNSSAASDYVLDATSKDVSATITAKSVTLSGVKTYSGTTGLSGSVTIGGLLSGQTLGYSGSTASDAHVSTTNKYISAITLLDGTGLASNYALPSLTGYSAGVNSVTINAATLTPTVTNAGVTKTYDTTTDAPGGFTATYSYSGLVSGDTSATLSNSGSAYNSANVVGANKVTVSGLSIGSITGTNSSAASDYVLDATSKDVSATITAKSVTLSGVKTYSGTTGLSGSVTIGGLLSGQTLGYSGSTASDAHVSTTNKYISAITLLDGTGLASNYALPSLTGYSAGVNSVTINAATLTPTVTNAGVTKTYDTTTDAPGGFTATYSYSGLVSGDTSATLSNSGSAYNSANVVGANKVTVSGLSIGSITGTNSSAASDYVLDATSKDVSATITAKSVTLSGVKTYSGTTGLSGSVTIGGLLSGQTLGYSGSTASDAHVSTTNKYISAITLLDGTGLASNYALPSLTGYSAGVNSVTINAATLTPTVTNAGVTKTYDTTTDAPGGFTATYSYSGLVSGDTSATLSNSGSAYNSANVVGANKVTVSGLSIGSITGTNSSAASDYVLDATSKDVSAVITAKSVTLSAMKTYDGNTTLGSGTVTITTGISGEALGYSGATSISPNVSDNGTNYINAITLLDGTGLASNYALPSLTGYSAGVNSVTINAAALTVTGSLTGSSKRVYDGTSVATLTSENYLLNGFVGSEGATVTKTTGTYDNKNVGTNKTITVSLLSGDYLATGSTNLSNYTLPTTVTGDIGEITRANLTISGLLVSNKVYDATTAATLTGSAKVTPLGSDVVSVGGSATGTFADKNVGTSKAVTVSGNTISGTDAGNYTLLQQSGLSADITKANLTISGLLASNKVYDATTVATLTGTAKVTPLGSDVVNAGGSATGTFADKNVGTSKAVTVSGNTISGTDAGNYTLLQQSGLVADITKANLTVSGLLASNKVYDATTAATLTGSAKVTPLESDVVSVGGSATGTFADKNVGTSKAVTVSGNTISGTDAGNYTLLQQSGLSADITKANLTVTAGDVSKKYGTVPSLTLFSISGLIGNETVGSVTLTSAGSAATASVAGSPYPITPGNAEGGTFSLSNYTVSYVDGQLRVEDIPQTVIPTITVTINVPSVVPAGITTQLPSGTMSIGRALSNSTTTSLSLPSVTTVASAGTSGGVVPENNATAPTNTGTQNSSGNTLTVADTGSTAAVTSGTTNQAADINQASLPLGSTASAGETPAPFTGVINVSVGGKLVRQSQNAVIPLPDNVTTGLSKGTGNEKVTLDNGAPLPSWLQYDSASRSFKIISQPEKSFNIKVRVQDKNRSWEVNLSSS</sequence>
<keyword evidence="5" id="KW-1185">Reference proteome</keyword>
<proteinExistence type="predicted"/>
<reference evidence="4 5" key="2">
    <citation type="submission" date="2006-07" db="EMBL/GenBank/DDBJ databases">
        <title>Sequencing of the draft genome and assembly of Chlorobium ferroxidans DSM 13031.</title>
        <authorList>
            <consortium name="US DOE Joint Genome Institute (JGI-PGF)"/>
            <person name="Copeland A."/>
            <person name="Lucas S."/>
            <person name="Lapidus A."/>
            <person name="Barry K."/>
            <person name="Glavina del Rio T."/>
            <person name="Dalin E."/>
            <person name="Tice H."/>
            <person name="Bruce D."/>
            <person name="Pitluck S."/>
            <person name="Richardson P."/>
        </authorList>
    </citation>
    <scope>NUCLEOTIDE SEQUENCE [LARGE SCALE GENOMIC DNA]</scope>
    <source>
        <strain evidence="4 5">DSM 13031</strain>
    </source>
</reference>
<protein>
    <submittedName>
        <fullName evidence="4">Uncharacterized protein</fullName>
    </submittedName>
</protein>
<feature type="domain" description="YDG" evidence="2">
    <location>
        <begin position="1712"/>
        <end position="1791"/>
    </location>
</feature>
<feature type="domain" description="MBG" evidence="3">
    <location>
        <begin position="1803"/>
        <end position="1881"/>
    </location>
</feature>
<dbReference type="RefSeq" id="WP_006366842.1">
    <property type="nucleotide sequence ID" value="NZ_AASE01000017.1"/>
</dbReference>
<dbReference type="Proteomes" id="UP000004162">
    <property type="component" value="Unassembled WGS sequence"/>
</dbReference>
<feature type="domain" description="YDG" evidence="2">
    <location>
        <begin position="1625"/>
        <end position="1704"/>
    </location>
</feature>
<gene>
    <name evidence="4" type="ORF">CferDRAFT_0595</name>
</gene>
<evidence type="ECO:0000256" key="1">
    <source>
        <dbReference type="SAM" id="MobiDB-lite"/>
    </source>
</evidence>
<accession>Q0YQE5</accession>
<comment type="caution">
    <text evidence="4">The sequence shown here is derived from an EMBL/GenBank/DDBJ whole genome shotgun (WGS) entry which is preliminary data.</text>
</comment>
<feature type="domain" description="YDG" evidence="2">
    <location>
        <begin position="1538"/>
        <end position="1617"/>
    </location>
</feature>
<evidence type="ECO:0000313" key="5">
    <source>
        <dbReference type="Proteomes" id="UP000004162"/>
    </source>
</evidence>
<name>Q0YQE5_9CHLB</name>
<evidence type="ECO:0000259" key="3">
    <source>
        <dbReference type="Pfam" id="PF18676"/>
    </source>
</evidence>